<dbReference type="EMBL" id="CP017316">
    <property type="protein sequence ID" value="AOT61985.1"/>
    <property type="molecule type" value="Genomic_DNA"/>
</dbReference>
<dbReference type="Proteomes" id="UP000095349">
    <property type="component" value="Chromosome"/>
</dbReference>
<dbReference type="GeneID" id="91407092"/>
<proteinExistence type="predicted"/>
<dbReference type="AlphaFoldDB" id="A0A1D8G958"/>
<keyword evidence="1" id="KW-0732">Signal</keyword>
<protein>
    <submittedName>
        <fullName evidence="2">Uncharacterized protein</fullName>
    </submittedName>
</protein>
<gene>
    <name evidence="2" type="ORF">A4G23_04877</name>
</gene>
<dbReference type="PROSITE" id="PS51257">
    <property type="entry name" value="PROKAR_LIPOPROTEIN"/>
    <property type="match status" value="1"/>
</dbReference>
<organism evidence="2 3">
    <name type="scientific">Streptomyces rubrolavendulae</name>
    <dbReference type="NCBI Taxonomy" id="285473"/>
    <lineage>
        <taxon>Bacteria</taxon>
        <taxon>Bacillati</taxon>
        <taxon>Actinomycetota</taxon>
        <taxon>Actinomycetes</taxon>
        <taxon>Kitasatosporales</taxon>
        <taxon>Streptomycetaceae</taxon>
        <taxon>Streptomyces</taxon>
    </lineage>
</organism>
<evidence type="ECO:0000313" key="3">
    <source>
        <dbReference type="Proteomes" id="UP000095349"/>
    </source>
</evidence>
<accession>A0A1D8G958</accession>
<reference evidence="2 3" key="1">
    <citation type="submission" date="2016-09" db="EMBL/GenBank/DDBJ databases">
        <title>Streptomyces rubrolavendulae MJM4426 Genome sequencing and assembly.</title>
        <authorList>
            <person name="Kim J.-G."/>
        </authorList>
    </citation>
    <scope>NUCLEOTIDE SEQUENCE [LARGE SCALE GENOMIC DNA]</scope>
    <source>
        <strain evidence="2 3">MJM4426</strain>
    </source>
</reference>
<sequence>MAGAQRGIVGAAALMLALTACGGGGGDWTDEDGRPLTLDGSRMLMALPGRLSAPEGWKGRDPEALTGERALDACQDVTASNCAGLAAAGGGRFSSQGGTDQRIRYYVFAFDTVDNASVAMKGTLAEDRGDAGTVRELKVDTGAEAAEAFADTDGDAEVVMRAGAVVIRMQGYEVADEKTLGSFARLQVERVRAAANGRNPDA</sequence>
<name>A0A1D8G958_9ACTN</name>
<dbReference type="PATRIC" id="fig|285473.5.peg.5136"/>
<evidence type="ECO:0000313" key="2">
    <source>
        <dbReference type="EMBL" id="AOT61985.1"/>
    </source>
</evidence>
<dbReference type="RefSeq" id="WP_158935935.1">
    <property type="nucleotide sequence ID" value="NZ_CP017316.1"/>
</dbReference>
<evidence type="ECO:0000256" key="1">
    <source>
        <dbReference type="SAM" id="SignalP"/>
    </source>
</evidence>
<dbReference type="KEGG" id="srn:A4G23_04877"/>
<dbReference type="OrthoDB" id="4166297at2"/>
<feature type="chain" id="PRO_5038641994" evidence="1">
    <location>
        <begin position="23"/>
        <end position="202"/>
    </location>
</feature>
<keyword evidence="3" id="KW-1185">Reference proteome</keyword>
<feature type="signal peptide" evidence="1">
    <location>
        <begin position="1"/>
        <end position="22"/>
    </location>
</feature>